<protein>
    <recommendedName>
        <fullName evidence="6">Pentatricopeptide repeat-containing protein</fullName>
    </recommendedName>
</protein>
<dbReference type="GO" id="GO:0010019">
    <property type="term" value="P:chloroplast-nucleus signaling pathway"/>
    <property type="evidence" value="ECO:0007669"/>
    <property type="project" value="TreeGrafter"/>
</dbReference>
<evidence type="ECO:0008006" key="6">
    <source>
        <dbReference type="Google" id="ProtNLM"/>
    </source>
</evidence>
<evidence type="ECO:0000256" key="1">
    <source>
        <dbReference type="ARBA" id="ARBA00007626"/>
    </source>
</evidence>
<dbReference type="GO" id="GO:0031930">
    <property type="term" value="P:mitochondria-nucleus signaling pathway"/>
    <property type="evidence" value="ECO:0007669"/>
    <property type="project" value="TreeGrafter"/>
</dbReference>
<dbReference type="NCBIfam" id="TIGR00756">
    <property type="entry name" value="PPR"/>
    <property type="match status" value="1"/>
</dbReference>
<keyword evidence="2" id="KW-0677">Repeat</keyword>
<accession>A0AAV1QS63</accession>
<dbReference type="Gene3D" id="1.25.40.10">
    <property type="entry name" value="Tetratricopeptide repeat domain"/>
    <property type="match status" value="1"/>
</dbReference>
<dbReference type="PANTHER" id="PTHR47936:SF1">
    <property type="entry name" value="PENTATRICOPEPTIDE REPEAT-CONTAINING PROTEIN GUN1, CHLOROPLASTIC"/>
    <property type="match status" value="1"/>
</dbReference>
<gene>
    <name evidence="4" type="ORF">DCAF_LOCUS1289</name>
</gene>
<evidence type="ECO:0000313" key="4">
    <source>
        <dbReference type="EMBL" id="CAK7323660.1"/>
    </source>
</evidence>
<evidence type="ECO:0000313" key="5">
    <source>
        <dbReference type="Proteomes" id="UP001314170"/>
    </source>
</evidence>
<keyword evidence="5" id="KW-1185">Reference proteome</keyword>
<reference evidence="4 5" key="1">
    <citation type="submission" date="2024-01" db="EMBL/GenBank/DDBJ databases">
        <authorList>
            <person name="Waweru B."/>
        </authorList>
    </citation>
    <scope>NUCLEOTIDE SEQUENCE [LARGE SCALE GENOMIC DNA]</scope>
</reference>
<comment type="similarity">
    <text evidence="1">Belongs to the PPR family. P subfamily.</text>
</comment>
<dbReference type="Proteomes" id="UP001314170">
    <property type="component" value="Unassembled WGS sequence"/>
</dbReference>
<dbReference type="PANTHER" id="PTHR47936">
    <property type="entry name" value="PPR_LONG DOMAIN-CONTAINING PROTEIN"/>
    <property type="match status" value="1"/>
</dbReference>
<dbReference type="PROSITE" id="PS51375">
    <property type="entry name" value="PPR"/>
    <property type="match status" value="1"/>
</dbReference>
<dbReference type="Pfam" id="PF13041">
    <property type="entry name" value="PPR_2"/>
    <property type="match status" value="1"/>
</dbReference>
<dbReference type="EMBL" id="CAWUPB010000130">
    <property type="protein sequence ID" value="CAK7323660.1"/>
    <property type="molecule type" value="Genomic_DNA"/>
</dbReference>
<proteinExistence type="inferred from homology"/>
<dbReference type="AlphaFoldDB" id="A0AAV1QS63"/>
<dbReference type="InterPro" id="IPR011990">
    <property type="entry name" value="TPR-like_helical_dom_sf"/>
</dbReference>
<evidence type="ECO:0000256" key="3">
    <source>
        <dbReference type="PROSITE-ProRule" id="PRU00708"/>
    </source>
</evidence>
<name>A0AAV1QS63_9ROSI</name>
<organism evidence="4 5">
    <name type="scientific">Dovyalis caffra</name>
    <dbReference type="NCBI Taxonomy" id="77055"/>
    <lineage>
        <taxon>Eukaryota</taxon>
        <taxon>Viridiplantae</taxon>
        <taxon>Streptophyta</taxon>
        <taxon>Embryophyta</taxon>
        <taxon>Tracheophyta</taxon>
        <taxon>Spermatophyta</taxon>
        <taxon>Magnoliopsida</taxon>
        <taxon>eudicotyledons</taxon>
        <taxon>Gunneridae</taxon>
        <taxon>Pentapetalae</taxon>
        <taxon>rosids</taxon>
        <taxon>fabids</taxon>
        <taxon>Malpighiales</taxon>
        <taxon>Salicaceae</taxon>
        <taxon>Flacourtieae</taxon>
        <taxon>Dovyalis</taxon>
    </lineage>
</organism>
<dbReference type="GO" id="GO:0009507">
    <property type="term" value="C:chloroplast"/>
    <property type="evidence" value="ECO:0007669"/>
    <property type="project" value="TreeGrafter"/>
</dbReference>
<feature type="repeat" description="PPR" evidence="3">
    <location>
        <begin position="55"/>
        <end position="89"/>
    </location>
</feature>
<dbReference type="InterPro" id="IPR002885">
    <property type="entry name" value="PPR_rpt"/>
</dbReference>
<comment type="caution">
    <text evidence="4">The sequence shown here is derived from an EMBL/GenBank/DDBJ whole genome shotgun (WGS) entry which is preliminary data.</text>
</comment>
<evidence type="ECO:0000256" key="2">
    <source>
        <dbReference type="ARBA" id="ARBA00022737"/>
    </source>
</evidence>
<sequence>MGTRHTSVDQEALQHVIAYGKDEGALENVLLGERKRNKQGKLASAMISTPGYGNTVYAFSAIISAYGRSGYCNEAIKVFDSMKDYGLKPNLVSYNAVIDAYEKGGVEFKLVVEIFYESLEMECDRIELRLIPLFVVCSRGGLLAASQCLSLAIPEFLCGNSCPSLLLIPFGIMFYGLQLLKLFG</sequence>